<dbReference type="InterPro" id="IPR036909">
    <property type="entry name" value="Cyt_c-like_dom_sf"/>
</dbReference>
<dbReference type="GO" id="GO:0020037">
    <property type="term" value="F:heme binding"/>
    <property type="evidence" value="ECO:0007669"/>
    <property type="project" value="InterPro"/>
</dbReference>
<evidence type="ECO:0000256" key="2">
    <source>
        <dbReference type="ARBA" id="ARBA00022723"/>
    </source>
</evidence>
<dbReference type="GO" id="GO:0046872">
    <property type="term" value="F:metal ion binding"/>
    <property type="evidence" value="ECO:0007669"/>
    <property type="project" value="UniProtKB-KW"/>
</dbReference>
<accession>A0A7X6DMU5</accession>
<reference evidence="8 9" key="1">
    <citation type="journal article" date="2020" name="Nature">
        <title>Bacterial chemolithoautotrophy via manganese oxidation.</title>
        <authorList>
            <person name="Yu H."/>
            <person name="Leadbetter J.R."/>
        </authorList>
    </citation>
    <scope>NUCLEOTIDE SEQUENCE [LARGE SCALE GENOMIC DNA]</scope>
    <source>
        <strain evidence="8 9">Mn-1</strain>
    </source>
</reference>
<keyword evidence="9" id="KW-1185">Reference proteome</keyword>
<dbReference type="Gene3D" id="1.10.760.10">
    <property type="entry name" value="Cytochrome c-like domain"/>
    <property type="match status" value="1"/>
</dbReference>
<gene>
    <name evidence="8" type="ORF">MNODULE_04545</name>
</gene>
<evidence type="ECO:0000256" key="3">
    <source>
        <dbReference type="ARBA" id="ARBA00023004"/>
    </source>
</evidence>
<keyword evidence="3 4" id="KW-0408">Iron</keyword>
<dbReference type="AlphaFoldDB" id="A0A7X6DMU5"/>
<evidence type="ECO:0000256" key="6">
    <source>
        <dbReference type="SAM" id="SignalP"/>
    </source>
</evidence>
<dbReference type="SUPFAM" id="SSF46626">
    <property type="entry name" value="Cytochrome c"/>
    <property type="match status" value="1"/>
</dbReference>
<dbReference type="GO" id="GO:0009055">
    <property type="term" value="F:electron transfer activity"/>
    <property type="evidence" value="ECO:0007669"/>
    <property type="project" value="InterPro"/>
</dbReference>
<proteinExistence type="predicted"/>
<feature type="domain" description="Cytochrome c" evidence="7">
    <location>
        <begin position="23"/>
        <end position="115"/>
    </location>
</feature>
<keyword evidence="2 4" id="KW-0479">Metal-binding</keyword>
<dbReference type="EMBL" id="VTOW01000001">
    <property type="protein sequence ID" value="NKE70012.1"/>
    <property type="molecule type" value="Genomic_DNA"/>
</dbReference>
<dbReference type="Proteomes" id="UP000534783">
    <property type="component" value="Unassembled WGS sequence"/>
</dbReference>
<evidence type="ECO:0000313" key="8">
    <source>
        <dbReference type="EMBL" id="NKE70012.1"/>
    </source>
</evidence>
<comment type="caution">
    <text evidence="8">The sequence shown here is derived from an EMBL/GenBank/DDBJ whole genome shotgun (WGS) entry which is preliminary data.</text>
</comment>
<protein>
    <submittedName>
        <fullName evidence="8">Cytochrome c</fullName>
    </submittedName>
</protein>
<keyword evidence="6" id="KW-0732">Signal</keyword>
<evidence type="ECO:0000313" key="9">
    <source>
        <dbReference type="Proteomes" id="UP000534783"/>
    </source>
</evidence>
<organism evidence="8 9">
    <name type="scientific">Candidatus Manganitrophus noduliformans</name>
    <dbReference type="NCBI Taxonomy" id="2606439"/>
    <lineage>
        <taxon>Bacteria</taxon>
        <taxon>Pseudomonadati</taxon>
        <taxon>Nitrospirota</taxon>
        <taxon>Nitrospiria</taxon>
        <taxon>Candidatus Troglogloeales</taxon>
        <taxon>Candidatus Manganitrophaceae</taxon>
        <taxon>Candidatus Manganitrophus</taxon>
    </lineage>
</organism>
<feature type="signal peptide" evidence="6">
    <location>
        <begin position="1"/>
        <end position="29"/>
    </location>
</feature>
<evidence type="ECO:0000256" key="1">
    <source>
        <dbReference type="ARBA" id="ARBA00022617"/>
    </source>
</evidence>
<feature type="region of interest" description="Disordered" evidence="5">
    <location>
        <begin position="46"/>
        <end position="65"/>
    </location>
</feature>
<keyword evidence="1 4" id="KW-0349">Heme</keyword>
<dbReference type="Pfam" id="PF00034">
    <property type="entry name" value="Cytochrom_C"/>
    <property type="match status" value="1"/>
</dbReference>
<evidence type="ECO:0000256" key="5">
    <source>
        <dbReference type="SAM" id="MobiDB-lite"/>
    </source>
</evidence>
<evidence type="ECO:0000259" key="7">
    <source>
        <dbReference type="PROSITE" id="PS51007"/>
    </source>
</evidence>
<dbReference type="InterPro" id="IPR009056">
    <property type="entry name" value="Cyt_c-like_dom"/>
</dbReference>
<evidence type="ECO:0000256" key="4">
    <source>
        <dbReference type="PROSITE-ProRule" id="PRU00433"/>
    </source>
</evidence>
<dbReference type="PROSITE" id="PS51007">
    <property type="entry name" value="CYTC"/>
    <property type="match status" value="1"/>
</dbReference>
<feature type="chain" id="PRO_5030564905" evidence="6">
    <location>
        <begin position="30"/>
        <end position="143"/>
    </location>
</feature>
<name>A0A7X6DMU5_9BACT</name>
<sequence length="143" mass="15594">MNKRRRNQMRRSLLIGWTALFLTAAPAGWAVDAARLYGDKCAPCHGGGGQGTQTAPPHKGNPFITQGEPEAIKEVILKGRQGAEKKYPDIPIEMPGGLVTEKQAEALVGYMKGALQTSEEGFLRGRCAPGEHRGRHCDRRGMR</sequence>